<evidence type="ECO:0000256" key="1">
    <source>
        <dbReference type="SAM" id="MobiDB-lite"/>
    </source>
</evidence>
<keyword evidence="2" id="KW-0732">Signal</keyword>
<name>A0A552U9Q9_9SPHN</name>
<dbReference type="EMBL" id="VJWA01000002">
    <property type="protein sequence ID" value="TRW14956.1"/>
    <property type="molecule type" value="Genomic_DNA"/>
</dbReference>
<organism evidence="3 4">
    <name type="scientific">Glacieibacterium frigidum</name>
    <dbReference type="NCBI Taxonomy" id="2593303"/>
    <lineage>
        <taxon>Bacteria</taxon>
        <taxon>Pseudomonadati</taxon>
        <taxon>Pseudomonadota</taxon>
        <taxon>Alphaproteobacteria</taxon>
        <taxon>Sphingomonadales</taxon>
        <taxon>Sphingosinicellaceae</taxon>
        <taxon>Glacieibacterium</taxon>
    </lineage>
</organism>
<feature type="chain" id="PRO_5021787969" evidence="2">
    <location>
        <begin position="25"/>
        <end position="109"/>
    </location>
</feature>
<reference evidence="3 4" key="1">
    <citation type="submission" date="2019-07" db="EMBL/GenBank/DDBJ databases">
        <title>Novel species isolated from glacier.</title>
        <authorList>
            <person name="Liu Q."/>
            <person name="Xin Y.-H."/>
        </authorList>
    </citation>
    <scope>NUCLEOTIDE SEQUENCE [LARGE SCALE GENOMIC DNA]</scope>
    <source>
        <strain evidence="3 4">LB1R16</strain>
    </source>
</reference>
<evidence type="ECO:0000313" key="3">
    <source>
        <dbReference type="EMBL" id="TRW14956.1"/>
    </source>
</evidence>
<protein>
    <submittedName>
        <fullName evidence="3">Uncharacterized protein</fullName>
    </submittedName>
</protein>
<feature type="signal peptide" evidence="2">
    <location>
        <begin position="1"/>
        <end position="24"/>
    </location>
</feature>
<keyword evidence="4" id="KW-1185">Reference proteome</keyword>
<comment type="caution">
    <text evidence="3">The sequence shown here is derived from an EMBL/GenBank/DDBJ whole genome shotgun (WGS) entry which is preliminary data.</text>
</comment>
<evidence type="ECO:0000313" key="4">
    <source>
        <dbReference type="Proteomes" id="UP000317894"/>
    </source>
</evidence>
<feature type="compositionally biased region" description="Low complexity" evidence="1">
    <location>
        <begin position="88"/>
        <end position="102"/>
    </location>
</feature>
<dbReference type="AlphaFoldDB" id="A0A552U9Q9"/>
<dbReference type="RefSeq" id="WP_144335126.1">
    <property type="nucleotide sequence ID" value="NZ_VJWA01000002.1"/>
</dbReference>
<evidence type="ECO:0000256" key="2">
    <source>
        <dbReference type="SAM" id="SignalP"/>
    </source>
</evidence>
<accession>A0A552U9Q9</accession>
<dbReference type="Proteomes" id="UP000317894">
    <property type="component" value="Unassembled WGS sequence"/>
</dbReference>
<proteinExistence type="predicted"/>
<gene>
    <name evidence="3" type="ORF">FMM06_14950</name>
</gene>
<feature type="region of interest" description="Disordered" evidence="1">
    <location>
        <begin position="88"/>
        <end position="109"/>
    </location>
</feature>
<sequence length="109" mass="11227">MRRTLALLTIIVALFAGLGVPAMAGAFDAAHGCAVTAADEHCDAAGLDGADRQPIDAPGSHHHHCAHALQSRTGTVVRDMMVVAQRLPLSRSASLSSRSQAPPTQPPTA</sequence>